<feature type="compositionally biased region" description="Basic residues" evidence="7">
    <location>
        <begin position="93"/>
        <end position="105"/>
    </location>
</feature>
<sequence>MKKISSSYTDPIPKFCPSMFWRSTPSFAKDFSFPLVAFVLCWVFLVMATDIRKRKLQDAKNSDSSSSIVEKSQGHRAEDVVGNDDEGWEQPKSKKQKKKEKKLKKQLPSFTPSPSGLNKKIGVSVRLPSNIEWPDSTATSRSGNLAFSRWNKSTVAYGPGNSTYFKDLTNQNKQCIKKVVVILLPGIDPTDFQISNPNHFLPIPLTEENTPVELSCLKEIFKSVWPTKAPGDKTRLHSPIHVLLTSPLTPEEKLKKHNLEGAGTRNKILVSEYLLSTEKFIERELPLHSSMQGSGELETGWLDTEARFVNPGDLLRPSKVYGLDCEMCITANGSEVTRVTLVDYEGTVIYDKLVKPTVPIVDYVTRFSGITEEMLRDITTTLLDIQQDLLEFINDNTILIGHSIESDLRALKLRHPHLIDTTEIYTHSRGPPYKPGLKWLAQRWLKKEIQLGEQGHNSAEDARTCIDLLKLKVKNGHDFGVFGSDGESLFERLSRNGVKSLVVDQGNTGQWYGSRADRCISCKTDDERVTRIQEGVQDEQTAFIWSRLRDLEVCRKWVPDIGEQPSDKAQVMKKLSKQLEDIYQSLPNNTAFVVLSGTGDPTEMSRLSARKKNYMHEFMTKKWDHIIDKWLDTDQTELNKAIEVARAGVSFMTVKV</sequence>
<comment type="subcellular location">
    <subcellularLocation>
        <location evidence="1">Nucleus</location>
    </subcellularLocation>
</comment>
<dbReference type="InterPro" id="IPR012337">
    <property type="entry name" value="RNaseH-like_sf"/>
</dbReference>
<feature type="transmembrane region" description="Helical" evidence="8">
    <location>
        <begin position="31"/>
        <end position="51"/>
    </location>
</feature>
<evidence type="ECO:0000256" key="7">
    <source>
        <dbReference type="SAM" id="MobiDB-lite"/>
    </source>
</evidence>
<name>A0A1U7LT00_NEOID</name>
<dbReference type="InterPro" id="IPR036397">
    <property type="entry name" value="RNaseH_sf"/>
</dbReference>
<dbReference type="CDD" id="cd06145">
    <property type="entry name" value="REX1_like"/>
    <property type="match status" value="1"/>
</dbReference>
<keyword evidence="8" id="KW-1133">Transmembrane helix</keyword>
<feature type="domain" description="Exonuclease" evidence="9">
    <location>
        <begin position="319"/>
        <end position="478"/>
    </location>
</feature>
<dbReference type="STRING" id="1198029.A0A1U7LT00"/>
<dbReference type="PANTHER" id="PTHR12801">
    <property type="entry name" value="RNA EXONUCLEASE REXO1 / RECO3 FAMILY MEMBER-RELATED"/>
    <property type="match status" value="1"/>
</dbReference>
<dbReference type="Gene3D" id="3.30.420.10">
    <property type="entry name" value="Ribonuclease H-like superfamily/Ribonuclease H"/>
    <property type="match status" value="1"/>
</dbReference>
<evidence type="ECO:0000259" key="9">
    <source>
        <dbReference type="SMART" id="SM00479"/>
    </source>
</evidence>
<reference evidence="10 11" key="1">
    <citation type="submission" date="2016-04" db="EMBL/GenBank/DDBJ databases">
        <title>Evolutionary innovation and constraint leading to complex multicellularity in the Ascomycota.</title>
        <authorList>
            <person name="Cisse O."/>
            <person name="Nguyen A."/>
            <person name="Hewitt D.A."/>
            <person name="Jedd G."/>
            <person name="Stajich J.E."/>
        </authorList>
    </citation>
    <scope>NUCLEOTIDE SEQUENCE [LARGE SCALE GENOMIC DNA]</scope>
    <source>
        <strain evidence="10 11">DAH-3</strain>
    </source>
</reference>
<keyword evidence="6" id="KW-0539">Nucleus</keyword>
<evidence type="ECO:0000256" key="8">
    <source>
        <dbReference type="SAM" id="Phobius"/>
    </source>
</evidence>
<dbReference type="EMBL" id="LXFE01000320">
    <property type="protein sequence ID" value="OLL25787.1"/>
    <property type="molecule type" value="Genomic_DNA"/>
</dbReference>
<dbReference type="InterPro" id="IPR034922">
    <property type="entry name" value="REX1-like_exo"/>
</dbReference>
<evidence type="ECO:0000256" key="5">
    <source>
        <dbReference type="ARBA" id="ARBA00022839"/>
    </source>
</evidence>
<comment type="caution">
    <text evidence="10">The sequence shown here is derived from an EMBL/GenBank/DDBJ whole genome shotgun (WGS) entry which is preliminary data.</text>
</comment>
<evidence type="ECO:0000256" key="2">
    <source>
        <dbReference type="ARBA" id="ARBA00006357"/>
    </source>
</evidence>
<organism evidence="10 11">
    <name type="scientific">Neolecta irregularis (strain DAH-3)</name>
    <dbReference type="NCBI Taxonomy" id="1198029"/>
    <lineage>
        <taxon>Eukaryota</taxon>
        <taxon>Fungi</taxon>
        <taxon>Dikarya</taxon>
        <taxon>Ascomycota</taxon>
        <taxon>Taphrinomycotina</taxon>
        <taxon>Neolectales</taxon>
        <taxon>Neolectaceae</taxon>
        <taxon>Neolecta</taxon>
    </lineage>
</organism>
<dbReference type="GO" id="GO:0003676">
    <property type="term" value="F:nucleic acid binding"/>
    <property type="evidence" value="ECO:0007669"/>
    <property type="project" value="InterPro"/>
</dbReference>
<keyword evidence="3" id="KW-0540">Nuclease</keyword>
<dbReference type="SUPFAM" id="SSF53098">
    <property type="entry name" value="Ribonuclease H-like"/>
    <property type="match status" value="1"/>
</dbReference>
<dbReference type="FunFam" id="3.30.420.10:FF:000019">
    <property type="entry name" value="RNA exonuclease NEF-sp"/>
    <property type="match status" value="1"/>
</dbReference>
<evidence type="ECO:0000313" key="11">
    <source>
        <dbReference type="Proteomes" id="UP000186594"/>
    </source>
</evidence>
<dbReference type="Pfam" id="PF00929">
    <property type="entry name" value="RNase_T"/>
    <property type="match status" value="1"/>
</dbReference>
<dbReference type="Proteomes" id="UP000186594">
    <property type="component" value="Unassembled WGS sequence"/>
</dbReference>
<comment type="similarity">
    <text evidence="2">Belongs to the REXO1/REXO3 family.</text>
</comment>
<dbReference type="GO" id="GO:0004527">
    <property type="term" value="F:exonuclease activity"/>
    <property type="evidence" value="ECO:0007669"/>
    <property type="project" value="UniProtKB-KW"/>
</dbReference>
<keyword evidence="8" id="KW-0472">Membrane</keyword>
<feature type="region of interest" description="Disordered" evidence="7">
    <location>
        <begin position="56"/>
        <end position="117"/>
    </location>
</feature>
<evidence type="ECO:0000313" key="10">
    <source>
        <dbReference type="EMBL" id="OLL25787.1"/>
    </source>
</evidence>
<proteinExistence type="inferred from homology"/>
<keyword evidence="4" id="KW-0378">Hydrolase</keyword>
<dbReference type="GO" id="GO:0005634">
    <property type="term" value="C:nucleus"/>
    <property type="evidence" value="ECO:0007669"/>
    <property type="project" value="UniProtKB-SubCell"/>
</dbReference>
<accession>A0A1U7LT00</accession>
<dbReference type="InterPro" id="IPR047021">
    <property type="entry name" value="REXO1/3/4-like"/>
</dbReference>
<dbReference type="OrthoDB" id="206335at2759"/>
<dbReference type="OMA" id="HKAGPPF"/>
<evidence type="ECO:0000256" key="6">
    <source>
        <dbReference type="ARBA" id="ARBA00023242"/>
    </source>
</evidence>
<evidence type="ECO:0000256" key="4">
    <source>
        <dbReference type="ARBA" id="ARBA00022801"/>
    </source>
</evidence>
<gene>
    <name evidence="10" type="ORF">NEOLI_003636</name>
</gene>
<keyword evidence="8" id="KW-0812">Transmembrane</keyword>
<dbReference type="AlphaFoldDB" id="A0A1U7LT00"/>
<dbReference type="SMART" id="SM00479">
    <property type="entry name" value="EXOIII"/>
    <property type="match status" value="1"/>
</dbReference>
<dbReference type="PANTHER" id="PTHR12801:SF115">
    <property type="entry name" value="FI18136P1-RELATED"/>
    <property type="match status" value="1"/>
</dbReference>
<protein>
    <submittedName>
        <fullName evidence="10">Putative exonuclease</fullName>
    </submittedName>
</protein>
<keyword evidence="11" id="KW-1185">Reference proteome</keyword>
<evidence type="ECO:0000256" key="3">
    <source>
        <dbReference type="ARBA" id="ARBA00022722"/>
    </source>
</evidence>
<evidence type="ECO:0000256" key="1">
    <source>
        <dbReference type="ARBA" id="ARBA00004123"/>
    </source>
</evidence>
<keyword evidence="5 10" id="KW-0269">Exonuclease</keyword>
<dbReference type="InterPro" id="IPR013520">
    <property type="entry name" value="Ribonucl_H"/>
</dbReference>